<protein>
    <submittedName>
        <fullName evidence="3">Anti-sigma factor</fullName>
    </submittedName>
</protein>
<organism evidence="3 4">
    <name type="scientific">Flavobacterium agri</name>
    <dbReference type="NCBI Taxonomy" id="2743471"/>
    <lineage>
        <taxon>Bacteria</taxon>
        <taxon>Pseudomonadati</taxon>
        <taxon>Bacteroidota</taxon>
        <taxon>Flavobacteriia</taxon>
        <taxon>Flavobacteriales</taxon>
        <taxon>Flavobacteriaceae</taxon>
        <taxon>Flavobacterium</taxon>
    </lineage>
</organism>
<evidence type="ECO:0000256" key="2">
    <source>
        <dbReference type="SAM" id="Phobius"/>
    </source>
</evidence>
<keyword evidence="2" id="KW-0472">Membrane</keyword>
<keyword evidence="2" id="KW-0812">Transmembrane</keyword>
<comment type="caution">
    <text evidence="3">The sequence shown here is derived from an EMBL/GenBank/DDBJ whole genome shotgun (WGS) entry which is preliminary data.</text>
</comment>
<dbReference type="AlphaFoldDB" id="A0A7Y9C4M9"/>
<keyword evidence="4" id="KW-1185">Reference proteome</keyword>
<dbReference type="Proteomes" id="UP000535020">
    <property type="component" value="Unassembled WGS sequence"/>
</dbReference>
<name>A0A7Y9C4M9_9FLAO</name>
<dbReference type="RefSeq" id="WP_176004878.1">
    <property type="nucleotide sequence ID" value="NZ_JABWMI010000005.1"/>
</dbReference>
<keyword evidence="1" id="KW-0175">Coiled coil</keyword>
<evidence type="ECO:0000313" key="4">
    <source>
        <dbReference type="Proteomes" id="UP000535020"/>
    </source>
</evidence>
<dbReference type="EMBL" id="JACBJI010000001">
    <property type="protein sequence ID" value="NYA70065.1"/>
    <property type="molecule type" value="Genomic_DNA"/>
</dbReference>
<reference evidence="3 4" key="1">
    <citation type="submission" date="2020-07" db="EMBL/GenBank/DDBJ databases">
        <authorList>
            <person name="Sun Q."/>
        </authorList>
    </citation>
    <scope>NUCLEOTIDE SEQUENCE [LARGE SCALE GENOMIC DNA]</scope>
    <source>
        <strain evidence="3 4">MAH-1</strain>
    </source>
</reference>
<accession>A0A7Y9C4M9</accession>
<gene>
    <name evidence="3" type="ORF">HZF10_03975</name>
</gene>
<evidence type="ECO:0000313" key="3">
    <source>
        <dbReference type="EMBL" id="NYA70065.1"/>
    </source>
</evidence>
<proteinExistence type="predicted"/>
<feature type="transmembrane region" description="Helical" evidence="2">
    <location>
        <begin position="45"/>
        <end position="65"/>
    </location>
</feature>
<evidence type="ECO:0000256" key="1">
    <source>
        <dbReference type="SAM" id="Coils"/>
    </source>
</evidence>
<feature type="coiled-coil region" evidence="1">
    <location>
        <begin position="112"/>
        <end position="177"/>
    </location>
</feature>
<sequence>MKKENDSIDNLFASLEGQWDIYEPSRGHSDRFLDRQAKKKARPAYMIPFAIAASLLLMFGLFTFYDKATSRPQQLAEMSKQTRETDSVFTSIIKYEVARMKSKESAINKPMIEDALAQLKAMDADYEKIKSDLAKGGETKQLIHALVANLKTQISFLENVLDQLDNQEQLNTSTNENVL</sequence>
<keyword evidence="2" id="KW-1133">Transmembrane helix</keyword>